<organism evidence="1 2">
    <name type="scientific">Canavalia gladiata</name>
    <name type="common">Sword bean</name>
    <name type="synonym">Dolichos gladiatus</name>
    <dbReference type="NCBI Taxonomy" id="3824"/>
    <lineage>
        <taxon>Eukaryota</taxon>
        <taxon>Viridiplantae</taxon>
        <taxon>Streptophyta</taxon>
        <taxon>Embryophyta</taxon>
        <taxon>Tracheophyta</taxon>
        <taxon>Spermatophyta</taxon>
        <taxon>Magnoliopsida</taxon>
        <taxon>eudicotyledons</taxon>
        <taxon>Gunneridae</taxon>
        <taxon>Pentapetalae</taxon>
        <taxon>rosids</taxon>
        <taxon>fabids</taxon>
        <taxon>Fabales</taxon>
        <taxon>Fabaceae</taxon>
        <taxon>Papilionoideae</taxon>
        <taxon>50 kb inversion clade</taxon>
        <taxon>NPAAA clade</taxon>
        <taxon>indigoferoid/millettioid clade</taxon>
        <taxon>Phaseoleae</taxon>
        <taxon>Canavalia</taxon>
    </lineage>
</organism>
<dbReference type="Proteomes" id="UP001367508">
    <property type="component" value="Unassembled WGS sequence"/>
</dbReference>
<accession>A0AAN9K910</accession>
<reference evidence="1 2" key="1">
    <citation type="submission" date="2024-01" db="EMBL/GenBank/DDBJ databases">
        <title>The genomes of 5 underutilized Papilionoideae crops provide insights into root nodulation and disease resistanc.</title>
        <authorList>
            <person name="Jiang F."/>
        </authorList>
    </citation>
    <scope>NUCLEOTIDE SEQUENCE [LARGE SCALE GENOMIC DNA]</scope>
    <source>
        <strain evidence="1">LVBAO_FW01</strain>
        <tissue evidence="1">Leaves</tissue>
    </source>
</reference>
<dbReference type="AlphaFoldDB" id="A0AAN9K910"/>
<keyword evidence="2" id="KW-1185">Reference proteome</keyword>
<dbReference type="EMBL" id="JAYMYQ010000009">
    <property type="protein sequence ID" value="KAK7312434.1"/>
    <property type="molecule type" value="Genomic_DNA"/>
</dbReference>
<protein>
    <submittedName>
        <fullName evidence="1">Uncharacterized protein</fullName>
    </submittedName>
</protein>
<name>A0AAN9K910_CANGL</name>
<sequence length="78" mass="8375">MAEQRGLGLSLAVTVDYEDAANGIVAARGCGVGCRTVLSDSQCYCVNENSNSLLCFFSLYANLLKDEVPKIVDPNPQF</sequence>
<comment type="caution">
    <text evidence="1">The sequence shown here is derived from an EMBL/GenBank/DDBJ whole genome shotgun (WGS) entry which is preliminary data.</text>
</comment>
<evidence type="ECO:0000313" key="1">
    <source>
        <dbReference type="EMBL" id="KAK7312434.1"/>
    </source>
</evidence>
<gene>
    <name evidence="1" type="ORF">VNO77_36289</name>
</gene>
<proteinExistence type="predicted"/>
<evidence type="ECO:0000313" key="2">
    <source>
        <dbReference type="Proteomes" id="UP001367508"/>
    </source>
</evidence>